<dbReference type="InterPro" id="IPR013783">
    <property type="entry name" value="Ig-like_fold"/>
</dbReference>
<dbReference type="Gene3D" id="2.60.40.10">
    <property type="entry name" value="Immunoglobulins"/>
    <property type="match status" value="1"/>
</dbReference>
<gene>
    <name evidence="1" type="ORF">WMSIL1_LOCUS1913</name>
</gene>
<sequence>MLPEKPSFSCLQNHPIIAVIQIGLSEYSSDLQLPVKRINIWHNLKAQMVGSSLSDSHLNLELDHAKLVESKPRFLNSLFVLAQANHENNKSATLNAQPLKSLFFIWKIGCGYLDDNALLVLSKVESKFKGNPSISEWLGLAGSQEEAKLLDWMVGEYKPVPRTRTKRQSFQGYQPIYPSRIAGAVSEASGLSPADIRQSLYPTSNPNAAILVQPVMPIEITVQQILNFPIPPNTFRSPDGSRLQLRLFEHIYPMQFGIDFKDPSAATGREIISDSSSWITFDPVTEILRLRPFPEHEGTHKFVLCAYTMLNSRTCSEAFSWDAAKGEICIVTTLLKEEIMVFFFRGVHRVTAETVEINLRIAVKVPPVEKIISSPRFRIRLRWMHTYNSYEMSEIARLNSSLTQALRVRVNPTVISQNLFIYDLFLLALSKVLEIEFIYLPLNIPNPSSSTYLNILKDLDSSNYWSSGVSYGLTAENKQLYQLKGLCENAQLSGGVSAIQAAAESFRPFLLESVAEVDLTDGACSRILQAFGGSTDLNRIYPPPLTTINTPYSDQVIENFTVEAGLAFRKRINPNKVVPMSRIRSIEIIDENYNRLNDTAWITVAEDKTNLFGLPLLNHARKEAYRFWLSILTVDQRTPLNIHFTVDVVKWPLEITTAPSRFGWYPPPTAIHNHRVRMRMKLGGTVGRGISPTYNWPPSSPETSLSYRWNLVTNLDKYLRSECGPHCGVGIMLVDIQRQDQSVIQVEWALLSLLQEGLRDGSGNASYGGIQVPSCPQHSIQELQRKLLKVPLYNRFSSPPSSVSTPHQEYFAENELRQASWSAPAPQLVEHLDWARLGTVAVIAVDLIGSCFAPYWKGDVSARRSGFLAVLNITTYIGKYLMK</sequence>
<proteinExistence type="predicted"/>
<protein>
    <submittedName>
        <fullName evidence="1">Uncharacterized protein</fullName>
    </submittedName>
</protein>
<organism evidence="1 2">
    <name type="scientific">Hymenolepis diminuta</name>
    <name type="common">Rat tapeworm</name>
    <dbReference type="NCBI Taxonomy" id="6216"/>
    <lineage>
        <taxon>Eukaryota</taxon>
        <taxon>Metazoa</taxon>
        <taxon>Spiralia</taxon>
        <taxon>Lophotrochozoa</taxon>
        <taxon>Platyhelminthes</taxon>
        <taxon>Cestoda</taxon>
        <taxon>Eucestoda</taxon>
        <taxon>Cyclophyllidea</taxon>
        <taxon>Hymenolepididae</taxon>
        <taxon>Hymenolepis</taxon>
    </lineage>
</organism>
<name>A0A564Y0G0_HYMDI</name>
<reference evidence="1 2" key="1">
    <citation type="submission" date="2019-07" db="EMBL/GenBank/DDBJ databases">
        <authorList>
            <person name="Jastrzebski P J."/>
            <person name="Paukszto L."/>
            <person name="Jastrzebski P J."/>
        </authorList>
    </citation>
    <scope>NUCLEOTIDE SEQUENCE [LARGE SCALE GENOMIC DNA]</scope>
    <source>
        <strain evidence="1 2">WMS-il1</strain>
    </source>
</reference>
<accession>A0A564Y0G0</accession>
<keyword evidence="2" id="KW-1185">Reference proteome</keyword>
<evidence type="ECO:0000313" key="2">
    <source>
        <dbReference type="Proteomes" id="UP000321570"/>
    </source>
</evidence>
<dbReference type="EMBL" id="CABIJS010000044">
    <property type="protein sequence ID" value="VUZ40785.1"/>
    <property type="molecule type" value="Genomic_DNA"/>
</dbReference>
<evidence type="ECO:0000313" key="1">
    <source>
        <dbReference type="EMBL" id="VUZ40785.1"/>
    </source>
</evidence>
<dbReference type="AlphaFoldDB" id="A0A564Y0G0"/>
<dbReference type="Proteomes" id="UP000321570">
    <property type="component" value="Unassembled WGS sequence"/>
</dbReference>